<dbReference type="AlphaFoldDB" id="A0A4Y2GIE1"/>
<dbReference type="EMBL" id="BGPR01001406">
    <property type="protein sequence ID" value="GBM53121.1"/>
    <property type="molecule type" value="Genomic_DNA"/>
</dbReference>
<proteinExistence type="predicted"/>
<evidence type="ECO:0000313" key="1">
    <source>
        <dbReference type="EMBL" id="GBM53121.1"/>
    </source>
</evidence>
<dbReference type="Proteomes" id="UP000499080">
    <property type="component" value="Unassembled WGS sequence"/>
</dbReference>
<organism evidence="1 2">
    <name type="scientific">Araneus ventricosus</name>
    <name type="common">Orbweaver spider</name>
    <name type="synonym">Epeira ventricosa</name>
    <dbReference type="NCBI Taxonomy" id="182803"/>
    <lineage>
        <taxon>Eukaryota</taxon>
        <taxon>Metazoa</taxon>
        <taxon>Ecdysozoa</taxon>
        <taxon>Arthropoda</taxon>
        <taxon>Chelicerata</taxon>
        <taxon>Arachnida</taxon>
        <taxon>Araneae</taxon>
        <taxon>Araneomorphae</taxon>
        <taxon>Entelegynae</taxon>
        <taxon>Araneoidea</taxon>
        <taxon>Araneidae</taxon>
        <taxon>Araneus</taxon>
    </lineage>
</organism>
<keyword evidence="2" id="KW-1185">Reference proteome</keyword>
<comment type="caution">
    <text evidence="1">The sequence shown here is derived from an EMBL/GenBank/DDBJ whole genome shotgun (WGS) entry which is preliminary data.</text>
</comment>
<evidence type="ECO:0000313" key="2">
    <source>
        <dbReference type="Proteomes" id="UP000499080"/>
    </source>
</evidence>
<name>A0A4Y2GIE1_ARAVE</name>
<accession>A0A4Y2GIE1</accession>
<sequence>MWAGTLFRLQQTHYCPTVRDDSDTICVWFEVLGKSGNISSGKRLIYFARGRILLLFGRVILATSLVTVDLSGPDPRKKRT</sequence>
<gene>
    <name evidence="1" type="ORF">AVEN_130774_1</name>
</gene>
<protein>
    <submittedName>
        <fullName evidence="1">Uncharacterized protein</fullName>
    </submittedName>
</protein>
<reference evidence="1 2" key="1">
    <citation type="journal article" date="2019" name="Sci. Rep.">
        <title>Orb-weaving spider Araneus ventricosus genome elucidates the spidroin gene catalogue.</title>
        <authorList>
            <person name="Kono N."/>
            <person name="Nakamura H."/>
            <person name="Ohtoshi R."/>
            <person name="Moran D.A.P."/>
            <person name="Shinohara A."/>
            <person name="Yoshida Y."/>
            <person name="Fujiwara M."/>
            <person name="Mori M."/>
            <person name="Tomita M."/>
            <person name="Arakawa K."/>
        </authorList>
    </citation>
    <scope>NUCLEOTIDE SEQUENCE [LARGE SCALE GENOMIC DNA]</scope>
</reference>